<name>A0A165JLZ7_9BASI</name>
<sequence length="500" mass="56922">MESLGRIPKRSSISNSNDGSGYASNPNPYGTTTSSHSHSHSHSRATASADPRLRAAIAAAASPRPPPPLGPPAQGYRGGPSDEEEDQVLQDLLADEDDDGPGEPVASGSRARPGEEDADGIRRSYGKLRLTQKLPDYDAIRMTAADLHALIHESYLDLEPEYQREVVWPEKKQMMLIDSMLNNFYIPAVIFSVRREWDEDRGMEIERRVCMDGKQRLTSMVRFMEGLIPYVHSNGTKYWYNLPFGQDNKRNQPLPDRLKKEFAQKPISCIQYQDIDEDNEREIFRRVQLGVALSASEKLQGITSPFADFVRQLQKQYVDGENTLGDSINWQKKRGVDFACCAQILACLYNLPTFVWPGQTQLDKFLRKKEVPTNSFRLEVLQIFAEYVSLARDNRYNAGFRDITERVAPVELVMIGLLIGYMKDAPPEDKALHMKLLRKKTREQFKDIRANSVVCKFMWNYIKSIKVSKAYIPSKSDGSGPRKRKAVSRDDEYRPHPSRR</sequence>
<evidence type="ECO:0000256" key="1">
    <source>
        <dbReference type="SAM" id="MobiDB-lite"/>
    </source>
</evidence>
<dbReference type="PANTHER" id="PTHR39639">
    <property type="entry name" value="CHROMOSOME 16, WHOLE GENOME SHOTGUN SEQUENCE"/>
    <property type="match status" value="1"/>
</dbReference>
<gene>
    <name evidence="3" type="ORF">CALCODRAFT_479498</name>
</gene>
<dbReference type="Proteomes" id="UP000076842">
    <property type="component" value="Unassembled WGS sequence"/>
</dbReference>
<dbReference type="STRING" id="1353952.A0A165JLZ7"/>
<feature type="region of interest" description="Disordered" evidence="1">
    <location>
        <begin position="473"/>
        <end position="500"/>
    </location>
</feature>
<accession>A0A165JLZ7</accession>
<dbReference type="OrthoDB" id="5419821at2759"/>
<proteinExistence type="predicted"/>
<feature type="compositionally biased region" description="Low complexity" evidence="1">
    <location>
        <begin position="44"/>
        <end position="62"/>
    </location>
</feature>
<organism evidence="3 4">
    <name type="scientific">Calocera cornea HHB12733</name>
    <dbReference type="NCBI Taxonomy" id="1353952"/>
    <lineage>
        <taxon>Eukaryota</taxon>
        <taxon>Fungi</taxon>
        <taxon>Dikarya</taxon>
        <taxon>Basidiomycota</taxon>
        <taxon>Agaricomycotina</taxon>
        <taxon>Dacrymycetes</taxon>
        <taxon>Dacrymycetales</taxon>
        <taxon>Dacrymycetaceae</taxon>
        <taxon>Calocera</taxon>
    </lineage>
</organism>
<feature type="region of interest" description="Disordered" evidence="1">
    <location>
        <begin position="1"/>
        <end position="124"/>
    </location>
</feature>
<feature type="compositionally biased region" description="Basic and acidic residues" evidence="1">
    <location>
        <begin position="487"/>
        <end position="500"/>
    </location>
</feature>
<feature type="compositionally biased region" description="Acidic residues" evidence="1">
    <location>
        <begin position="81"/>
        <end position="101"/>
    </location>
</feature>
<dbReference type="InterPro" id="IPR004919">
    <property type="entry name" value="GmrSD_N"/>
</dbReference>
<feature type="compositionally biased region" description="Polar residues" evidence="1">
    <location>
        <begin position="11"/>
        <end position="30"/>
    </location>
</feature>
<dbReference type="PANTHER" id="PTHR39639:SF1">
    <property type="entry name" value="DUF262 DOMAIN-CONTAINING PROTEIN"/>
    <property type="match status" value="1"/>
</dbReference>
<reference evidence="3 4" key="1">
    <citation type="journal article" date="2016" name="Mol. Biol. Evol.">
        <title>Comparative Genomics of Early-Diverging Mushroom-Forming Fungi Provides Insights into the Origins of Lignocellulose Decay Capabilities.</title>
        <authorList>
            <person name="Nagy L.G."/>
            <person name="Riley R."/>
            <person name="Tritt A."/>
            <person name="Adam C."/>
            <person name="Daum C."/>
            <person name="Floudas D."/>
            <person name="Sun H."/>
            <person name="Yadav J.S."/>
            <person name="Pangilinan J."/>
            <person name="Larsson K.H."/>
            <person name="Matsuura K."/>
            <person name="Barry K."/>
            <person name="Labutti K."/>
            <person name="Kuo R."/>
            <person name="Ohm R.A."/>
            <person name="Bhattacharya S.S."/>
            <person name="Shirouzu T."/>
            <person name="Yoshinaga Y."/>
            <person name="Martin F.M."/>
            <person name="Grigoriev I.V."/>
            <person name="Hibbett D.S."/>
        </authorList>
    </citation>
    <scope>NUCLEOTIDE SEQUENCE [LARGE SCALE GENOMIC DNA]</scope>
    <source>
        <strain evidence="3 4">HHB12733</strain>
    </source>
</reference>
<dbReference type="AlphaFoldDB" id="A0A165JLZ7"/>
<feature type="domain" description="GmrSD restriction endonucleases N-terminal" evidence="2">
    <location>
        <begin position="158"/>
        <end position="287"/>
    </location>
</feature>
<evidence type="ECO:0000313" key="4">
    <source>
        <dbReference type="Proteomes" id="UP000076842"/>
    </source>
</evidence>
<dbReference type="EMBL" id="KV423919">
    <property type="protein sequence ID" value="KZT62016.1"/>
    <property type="molecule type" value="Genomic_DNA"/>
</dbReference>
<feature type="compositionally biased region" description="Basic and acidic residues" evidence="1">
    <location>
        <begin position="112"/>
        <end position="122"/>
    </location>
</feature>
<keyword evidence="4" id="KW-1185">Reference proteome</keyword>
<dbReference type="Pfam" id="PF03235">
    <property type="entry name" value="GmrSD_N"/>
    <property type="match status" value="1"/>
</dbReference>
<dbReference type="InParanoid" id="A0A165JLZ7"/>
<evidence type="ECO:0000259" key="2">
    <source>
        <dbReference type="Pfam" id="PF03235"/>
    </source>
</evidence>
<protein>
    <recommendedName>
        <fullName evidence="2">GmrSD restriction endonucleases N-terminal domain-containing protein</fullName>
    </recommendedName>
</protein>
<evidence type="ECO:0000313" key="3">
    <source>
        <dbReference type="EMBL" id="KZT62016.1"/>
    </source>
</evidence>